<feature type="chain" id="PRO_5046691068" description="Lipoprotein SmpA/OmlA domain-containing protein" evidence="1">
    <location>
        <begin position="29"/>
        <end position="166"/>
    </location>
</feature>
<gene>
    <name evidence="2" type="ORF">GCM10022212_14820</name>
</gene>
<dbReference type="RefSeq" id="WP_344762636.1">
    <property type="nucleotide sequence ID" value="NZ_BAAAZE010000007.1"/>
</dbReference>
<comment type="caution">
    <text evidence="2">The sequence shown here is derived from an EMBL/GenBank/DDBJ whole genome shotgun (WGS) entry which is preliminary data.</text>
</comment>
<evidence type="ECO:0000256" key="1">
    <source>
        <dbReference type="SAM" id="SignalP"/>
    </source>
</evidence>
<evidence type="ECO:0008006" key="4">
    <source>
        <dbReference type="Google" id="ProtNLM"/>
    </source>
</evidence>
<sequence length="166" mass="18486">MLSFRPAILAFTLLTSGCAALLAPPVHPGDTEATVISQLGIPTHRYRDGNDQLLEYAKGPWGQRTWMARITPDGHLASYRQVLTSAVFATIIPGKSTKDTVLRTIGAPGETMSLPRIRQEVWSYAYKESDVWDSMMHVHFDEQGIVSQMLNGPDLRFDPDSRFPGR</sequence>
<keyword evidence="3" id="KW-1185">Reference proteome</keyword>
<evidence type="ECO:0000313" key="2">
    <source>
        <dbReference type="EMBL" id="GAA4019549.1"/>
    </source>
</evidence>
<feature type="signal peptide" evidence="1">
    <location>
        <begin position="1"/>
        <end position="28"/>
    </location>
</feature>
<dbReference type="Proteomes" id="UP001501353">
    <property type="component" value="Unassembled WGS sequence"/>
</dbReference>
<evidence type="ECO:0000313" key="3">
    <source>
        <dbReference type="Proteomes" id="UP001501353"/>
    </source>
</evidence>
<name>A0ABP7T176_9BURK</name>
<protein>
    <recommendedName>
        <fullName evidence="4">Lipoprotein SmpA/OmlA domain-containing protein</fullName>
    </recommendedName>
</protein>
<dbReference type="EMBL" id="BAAAZE010000007">
    <property type="protein sequence ID" value="GAA4019549.1"/>
    <property type="molecule type" value="Genomic_DNA"/>
</dbReference>
<keyword evidence="1" id="KW-0732">Signal</keyword>
<dbReference type="PROSITE" id="PS51257">
    <property type="entry name" value="PROKAR_LIPOPROTEIN"/>
    <property type="match status" value="1"/>
</dbReference>
<proteinExistence type="predicted"/>
<organism evidence="2 3">
    <name type="scientific">Actimicrobium antarcticum</name>
    <dbReference type="NCBI Taxonomy" id="1051899"/>
    <lineage>
        <taxon>Bacteria</taxon>
        <taxon>Pseudomonadati</taxon>
        <taxon>Pseudomonadota</taxon>
        <taxon>Betaproteobacteria</taxon>
        <taxon>Burkholderiales</taxon>
        <taxon>Oxalobacteraceae</taxon>
        <taxon>Actimicrobium</taxon>
    </lineage>
</organism>
<reference evidence="3" key="1">
    <citation type="journal article" date="2019" name="Int. J. Syst. Evol. Microbiol.">
        <title>The Global Catalogue of Microorganisms (GCM) 10K type strain sequencing project: providing services to taxonomists for standard genome sequencing and annotation.</title>
        <authorList>
            <consortium name="The Broad Institute Genomics Platform"/>
            <consortium name="The Broad Institute Genome Sequencing Center for Infectious Disease"/>
            <person name="Wu L."/>
            <person name="Ma J."/>
        </authorList>
    </citation>
    <scope>NUCLEOTIDE SEQUENCE [LARGE SCALE GENOMIC DNA]</scope>
    <source>
        <strain evidence="3">JCM 16673</strain>
    </source>
</reference>
<accession>A0ABP7T176</accession>